<feature type="region of interest" description="Disordered" evidence="1">
    <location>
        <begin position="202"/>
        <end position="226"/>
    </location>
</feature>
<evidence type="ECO:0000256" key="1">
    <source>
        <dbReference type="SAM" id="MobiDB-lite"/>
    </source>
</evidence>
<name>A0A226QA90_9BACL</name>
<dbReference type="RefSeq" id="WP_047752719.1">
    <property type="nucleotide sequence ID" value="NZ_CP018058.1"/>
</dbReference>
<feature type="region of interest" description="Disordered" evidence="1">
    <location>
        <begin position="129"/>
        <end position="150"/>
    </location>
</feature>
<proteinExistence type="predicted"/>
<accession>A0A226QA90</accession>
<comment type="caution">
    <text evidence="3">The sequence shown here is derived from an EMBL/GenBank/DDBJ whole genome shotgun (WGS) entry which is preliminary data.</text>
</comment>
<keyword evidence="2" id="KW-0812">Transmembrane</keyword>
<sequence length="464" mass="51353">MKEALIYAGAFVVALFLVWLLPLGLSRIGGMAAVAMALAAALLTEISEPLLPLWQTGLAVLLLLAAASYLLDRRFGAALYRRTDSQSTGFMDDAKEGFTGRELSSAAIVPPQHPPLVEAVPSLPLSESFETLEEGREAAEQSTEADHHGRTDLLVEEAEEMLRWEQAEEAAGVSEPLRRDSDWLDQWPGAVTPDLEAVVHRDEAGGEGETEPLLDAAQPEHAPTLSVAVDDMDDEWRRWMNEDEYFRVQAEQDGLLSMKGLDEERDESWSETAVSEERALAEMSELGHNQDEQQMESGSRSALADELAAWSDEEGDALGSDGESADVERSEWLRDDAAEQPVSMQEETAPLGWAIAAGERGHAPASAKVQMAAAELVLNRDRFTAEAYEQCLRQCLQAPLSDRDYYVFSRLLLEHYARERKVQQLIAWIDELEPRFSSYPAIIAELALWRDAAATLANDRGEER</sequence>
<feature type="transmembrane region" description="Helical" evidence="2">
    <location>
        <begin position="51"/>
        <end position="71"/>
    </location>
</feature>
<gene>
    <name evidence="3" type="ORF">B9L19_05045</name>
</gene>
<keyword evidence="2" id="KW-1133">Transmembrane helix</keyword>
<evidence type="ECO:0000313" key="3">
    <source>
        <dbReference type="EMBL" id="OXB89436.1"/>
    </source>
</evidence>
<keyword evidence="2" id="KW-0472">Membrane</keyword>
<reference evidence="3 4" key="1">
    <citation type="submission" date="2017-05" db="EMBL/GenBank/DDBJ databases">
        <title>The genome sequence of Geobacillus thermocatenulatus DSM 730.</title>
        <authorList>
            <person name="Ramaloko W.T."/>
            <person name="Koen N."/>
            <person name="Polliack S."/>
            <person name="Aliyu H."/>
            <person name="Lebre P."/>
            <person name="Mohr T."/>
            <person name="Oswald F."/>
            <person name="Zwick M."/>
            <person name="Neumann A."/>
            <person name="Syldatk C."/>
            <person name="Cowan D."/>
            <person name="De Maayer P."/>
        </authorList>
    </citation>
    <scope>NUCLEOTIDE SEQUENCE [LARGE SCALE GENOMIC DNA]</scope>
    <source>
        <strain evidence="3 4">BGSC 93A1</strain>
    </source>
</reference>
<dbReference type="Proteomes" id="UP000198378">
    <property type="component" value="Unassembled WGS sequence"/>
</dbReference>
<protein>
    <submittedName>
        <fullName evidence="3">Uncharacterized protein</fullName>
    </submittedName>
</protein>
<evidence type="ECO:0000313" key="4">
    <source>
        <dbReference type="Proteomes" id="UP000198378"/>
    </source>
</evidence>
<organism evidence="3 4">
    <name type="scientific">Geobacillus thermocatenulatus</name>
    <dbReference type="NCBI Taxonomy" id="33938"/>
    <lineage>
        <taxon>Bacteria</taxon>
        <taxon>Bacillati</taxon>
        <taxon>Bacillota</taxon>
        <taxon>Bacilli</taxon>
        <taxon>Bacillales</taxon>
        <taxon>Anoxybacillaceae</taxon>
        <taxon>Geobacillus</taxon>
        <taxon>Geobacillus thermoleovorans group</taxon>
    </lineage>
</organism>
<keyword evidence="4" id="KW-1185">Reference proteome</keyword>
<dbReference type="KEGG" id="gtm:GT3921_06290"/>
<evidence type="ECO:0000256" key="2">
    <source>
        <dbReference type="SAM" id="Phobius"/>
    </source>
</evidence>
<feature type="compositionally biased region" description="Basic and acidic residues" evidence="1">
    <location>
        <begin position="133"/>
        <end position="150"/>
    </location>
</feature>
<dbReference type="AlphaFoldDB" id="A0A226QA90"/>
<dbReference type="EMBL" id="NEWK01000001">
    <property type="protein sequence ID" value="OXB89436.1"/>
    <property type="molecule type" value="Genomic_DNA"/>
</dbReference>